<sequence>MTNGSAAWADPGWRTGLTSWLATLRLLTRFQGKNTDPAEYPAKVPCGRYQVDQYLPSGEP</sequence>
<dbReference type="AlphaFoldDB" id="A0A382D492"/>
<gene>
    <name evidence="1" type="ORF">METZ01_LOCUS185716</name>
</gene>
<accession>A0A382D492</accession>
<feature type="non-terminal residue" evidence="1">
    <location>
        <position position="60"/>
    </location>
</feature>
<protein>
    <submittedName>
        <fullName evidence="1">Uncharacterized protein</fullName>
    </submittedName>
</protein>
<proteinExistence type="predicted"/>
<name>A0A382D492_9ZZZZ</name>
<evidence type="ECO:0000313" key="1">
    <source>
        <dbReference type="EMBL" id="SVB32862.1"/>
    </source>
</evidence>
<dbReference type="EMBL" id="UINC01037413">
    <property type="protein sequence ID" value="SVB32862.1"/>
    <property type="molecule type" value="Genomic_DNA"/>
</dbReference>
<organism evidence="1">
    <name type="scientific">marine metagenome</name>
    <dbReference type="NCBI Taxonomy" id="408172"/>
    <lineage>
        <taxon>unclassified sequences</taxon>
        <taxon>metagenomes</taxon>
        <taxon>ecological metagenomes</taxon>
    </lineage>
</organism>
<reference evidence="1" key="1">
    <citation type="submission" date="2018-05" db="EMBL/GenBank/DDBJ databases">
        <authorList>
            <person name="Lanie J.A."/>
            <person name="Ng W.-L."/>
            <person name="Kazmierczak K.M."/>
            <person name="Andrzejewski T.M."/>
            <person name="Davidsen T.M."/>
            <person name="Wayne K.J."/>
            <person name="Tettelin H."/>
            <person name="Glass J.I."/>
            <person name="Rusch D."/>
            <person name="Podicherti R."/>
            <person name="Tsui H.-C.T."/>
            <person name="Winkler M.E."/>
        </authorList>
    </citation>
    <scope>NUCLEOTIDE SEQUENCE</scope>
</reference>